<evidence type="ECO:0000256" key="12">
    <source>
        <dbReference type="ARBA" id="ARBA00023242"/>
    </source>
</evidence>
<evidence type="ECO:0000313" key="19">
    <source>
        <dbReference type="Proteomes" id="UP001178508"/>
    </source>
</evidence>
<dbReference type="SMART" id="SM00389">
    <property type="entry name" value="HOX"/>
    <property type="match status" value="1"/>
</dbReference>
<evidence type="ECO:0000256" key="7">
    <source>
        <dbReference type="ARBA" id="ARBA00023015"/>
    </source>
</evidence>
<dbReference type="SUPFAM" id="SSF46689">
    <property type="entry name" value="Homeodomain-like"/>
    <property type="match status" value="1"/>
</dbReference>
<dbReference type="InterPro" id="IPR053879">
    <property type="entry name" value="HYDIN_VesB_CFA65-like_Ig"/>
</dbReference>
<dbReference type="InterPro" id="IPR052614">
    <property type="entry name" value="CFAP65"/>
</dbReference>
<evidence type="ECO:0000256" key="3">
    <source>
        <dbReference type="ARBA" id="ARBA00004496"/>
    </source>
</evidence>
<dbReference type="InterPro" id="IPR009057">
    <property type="entry name" value="Homeodomain-like_sf"/>
</dbReference>
<evidence type="ECO:0000256" key="13">
    <source>
        <dbReference type="ARBA" id="ARBA00023273"/>
    </source>
</evidence>
<dbReference type="Proteomes" id="UP001178508">
    <property type="component" value="Chromosome 13"/>
</dbReference>
<dbReference type="Gene3D" id="1.10.10.60">
    <property type="entry name" value="Homeodomain-like"/>
    <property type="match status" value="1"/>
</dbReference>
<evidence type="ECO:0000256" key="6">
    <source>
        <dbReference type="ARBA" id="ARBA00022846"/>
    </source>
</evidence>
<dbReference type="GO" id="GO:0005634">
    <property type="term" value="C:nucleus"/>
    <property type="evidence" value="ECO:0007669"/>
    <property type="project" value="UniProtKB-SubCell"/>
</dbReference>
<dbReference type="PANTHER" id="PTHR46127">
    <property type="entry name" value="CILIA- AND FLAGELLA-ASSOCIATED PROTEIN 65"/>
    <property type="match status" value="1"/>
</dbReference>
<dbReference type="PANTHER" id="PTHR46127:SF1">
    <property type="entry name" value="CILIA- AND FLAGELLA-ASSOCIATED PROTEIN 65"/>
    <property type="match status" value="1"/>
</dbReference>
<evidence type="ECO:0000259" key="17">
    <source>
        <dbReference type="PROSITE" id="PS50071"/>
    </source>
</evidence>
<dbReference type="Pfam" id="PF25248">
    <property type="entry name" value="Ig_CFAP65_8th"/>
    <property type="match status" value="1"/>
</dbReference>
<dbReference type="Pfam" id="PF25249">
    <property type="entry name" value="Ig_CFAP65_7th"/>
    <property type="match status" value="1"/>
</dbReference>
<feature type="region of interest" description="Disordered" evidence="16">
    <location>
        <begin position="802"/>
        <end position="839"/>
    </location>
</feature>
<keyword evidence="19" id="KW-1185">Reference proteome</keyword>
<dbReference type="GO" id="GO:0007288">
    <property type="term" value="P:sperm axoneme assembly"/>
    <property type="evidence" value="ECO:0007669"/>
    <property type="project" value="TreeGrafter"/>
</dbReference>
<feature type="region of interest" description="Disordered" evidence="16">
    <location>
        <begin position="1808"/>
        <end position="1828"/>
    </location>
</feature>
<accession>A0AAV1GED3</accession>
<feature type="DNA-binding region" description="Homeobox" evidence="14">
    <location>
        <begin position="167"/>
        <end position="226"/>
    </location>
</feature>
<evidence type="ECO:0000256" key="10">
    <source>
        <dbReference type="ARBA" id="ARBA00023155"/>
    </source>
</evidence>
<organism evidence="18 19">
    <name type="scientific">Xyrichtys novacula</name>
    <name type="common">Pearly razorfish</name>
    <name type="synonym">Hemipteronotus novacula</name>
    <dbReference type="NCBI Taxonomy" id="13765"/>
    <lineage>
        <taxon>Eukaryota</taxon>
        <taxon>Metazoa</taxon>
        <taxon>Chordata</taxon>
        <taxon>Craniata</taxon>
        <taxon>Vertebrata</taxon>
        <taxon>Euteleostomi</taxon>
        <taxon>Actinopterygii</taxon>
        <taxon>Neopterygii</taxon>
        <taxon>Teleostei</taxon>
        <taxon>Neoteleostei</taxon>
        <taxon>Acanthomorphata</taxon>
        <taxon>Eupercaria</taxon>
        <taxon>Labriformes</taxon>
        <taxon>Labridae</taxon>
        <taxon>Xyrichtys</taxon>
    </lineage>
</organism>
<keyword evidence="8" id="KW-0969">Cilium</keyword>
<evidence type="ECO:0000256" key="16">
    <source>
        <dbReference type="SAM" id="MobiDB-lite"/>
    </source>
</evidence>
<sequence length="2033" mass="225974">MPAVMEKAQNFRIDALLAHDTGPSRGESGGLSPGGLSRSPGGSPVSPLSSETPSPHPNTTNSPPVHPRVLTSPKLVHLSRSGFAALRQDGLLGVQPGSVYPLAALGGQHSSFIYPGFSQLLHSYPEQLRAAAMVTGHPLEPWIRAGMMIPGVGEYGGPAQAGLLGKCRRPRTAFTSQQLLELENHFKLNKYLSRPKRFEVATSLMLTETQVKIWFQNRRMKWKRSRKAKEQASLTASVTDAERNGLGELKPQSDSQSSSLDDEEEMDGENEDEKNEIEVLEGDSFSSVLFMRQTGGAGNYSSYSEEELVMSAETRGPRALHSGAPWETSTAGKDVTWSENHRLKTSSQKCCFLGFETKSELVWRDWDLQKQLTKTLVLKNTNKKLQKLHVRPPVSKFFTTFIPQTIFLSPGTSFSVPITFRPLQRCEYEDSIEFQCKDGTFQVRLRATVPCPGLEVPDSVLLPLCAVDHSSQTTFTLSNVSKVQTCFQWECTSPFHMSPERGLLKPGQDHQITVVFQPKEALVYQQQAYCRFDEEEEDRAQNVCSVLLQGLAKYPCLQLRTSRTTAEKQLLSPELHFGSVPIGQSLQKCFDIVNPSPVCASFSVSPLSDREPLLESVFSSDRSRGEVAPGGSLQVTLTYTPAVVDTTSVEYLSLKCRGALSETLLKVTGRCIGPRVSLSSSVVDFGCVDEGGSVVQTVELVNSSPVEAVYQWDLDCSGHSVFSIQPAGGTVQPQSRVTLKAVYQPTQPIAHHRTVPCLILHREPVFLDLIGTCHSELQKPVVLKPEHLVLYKLKWGCKQDPPAAHSSAQRDQQIHLDQQGEPSPPQELQQDPNTEGVLSRTSTEEYFHRCWGDPLPLSSSSPHVSVEPSELLFNHRSSLTASWTSSQSVSITNHTSGNLSLVWTLAQDSQFSVSPSSCDLAPLKTTSFRVNYEPTQINSLHGAQLECFAYLKDNPLLGGQLLCPPWSVTVRVVGHSFQTGKERFVPRCSLKPSQVVFPAHSLLSYHTVLLQNCGELPLTFCLDRTSGPALVDSVSVVPSCGLIQPWNHQILTVRATPTGDSPQQETRLHLQLNASEHTKDLVVVRVVEKICLSQEGDGSLHFQPTAVGSQTQRSHSIWNLSRLPLCFRWSVPEPEQELICVEPDAGELQPNERSVQTWSFRPLEERSHTLKPTLIFWPKQTPESRSQLTLRAAGAGAKGFIKAEKEVLDVGEILIGSCRSVEVPLVNISPCPVSFHLCVEQTLLDEDSTHGLHKVPRDLKLDRERGTIASHSTMPIRLTVRPHGPVQYQWIISYQTLNARGHVLSPPTAVCRVTAQGVFPTLKVTDVCGRGSAERLSRVHLWKLFSLDRFNEYLTSSPVGLRYRTPKRLSARSSPPIVTMKMLDFNFSAAPLHSDPSTFMLMFHNPGPLPVDWSFLFPEDQQMELDYWAETGEFSSTELYQMKVQDNQQFNIFPRSGTLFPDQQRAVYFSYSHDFAGTDRFPVVFRVSNGSEMMLNFRGVTVDKDEPYLHFASKHHTFTSVPVGESHPPRQASVYELHNGGAVPVHYQVDRAMLLELQVDNFNHSLLRCINPEGVVQPGGTAVLEWIFSPLEAKVYRMDVFIHVQNGNSTLVTFEGRGIKSPSQRSTNNDMKKSCVQRPPFPGQVAVLSEDRVSLGDITVGSRSSRILYLTNVTPADTVHYSWDQQSPQQVVQIHPQTGVLSPGDSAALLLSFSATDCPSNYQLDVTCQIALEAALSQYHDALQHWEEEKERQRVEFTITNNHLEESPMVLIDQEPAGASAEKETEFRRYKTLPAIICSRARRKTENSLLTRQTRAERRAQREAAKVKWRPDAPRPLLLHLDITARSRSHGQLKEQLEEQQRLHQWTVPLPPAASSSVSPRPADPDRDITVDVLHALLRDILSDFSRSWISSGFRSVPRQHPEETLSQCSPLPTSHPTSSSPRAAPPPQLLLSETKAGQDQQPALVDRQGTAGGSVKEPQTESMRMAPAGPCEEVLLRTLQNLMMEAVRGELILTAHPRSVNLFPPREDKRTS</sequence>
<evidence type="ECO:0000256" key="2">
    <source>
        <dbReference type="ARBA" id="ARBA00004230"/>
    </source>
</evidence>
<feature type="compositionally biased region" description="Low complexity" evidence="16">
    <location>
        <begin position="34"/>
        <end position="63"/>
    </location>
</feature>
<feature type="compositionally biased region" description="Basic and acidic residues" evidence="16">
    <location>
        <begin position="1814"/>
        <end position="1828"/>
    </location>
</feature>
<dbReference type="EMBL" id="OY660876">
    <property type="protein sequence ID" value="CAJ1071354.1"/>
    <property type="molecule type" value="Genomic_DNA"/>
</dbReference>
<keyword evidence="13" id="KW-0966">Cell projection</keyword>
<dbReference type="Pfam" id="PF24507">
    <property type="entry name" value="Ig_CFAP65_4th"/>
    <property type="match status" value="1"/>
</dbReference>
<dbReference type="GO" id="GO:0003677">
    <property type="term" value="F:DNA binding"/>
    <property type="evidence" value="ECO:0007669"/>
    <property type="project" value="UniProtKB-UniRule"/>
</dbReference>
<comment type="function">
    <text evidence="1">Sequence-specific transcription factor which is part of a developmental regulatory system that provides cells with specific positional identities on the anterior-posterior axis.</text>
</comment>
<dbReference type="InterPro" id="IPR001356">
    <property type="entry name" value="HD"/>
</dbReference>
<protein>
    <recommendedName>
        <fullName evidence="17">Homeobox domain-containing protein</fullName>
    </recommendedName>
</protein>
<dbReference type="PRINTS" id="PR00024">
    <property type="entry name" value="HOMEOBOX"/>
</dbReference>
<dbReference type="PROSITE" id="PS50071">
    <property type="entry name" value="HOMEOBOX_2"/>
    <property type="match status" value="1"/>
</dbReference>
<comment type="subcellular location">
    <subcellularLocation>
        <location evidence="2">Cell projection</location>
        <location evidence="2">Cilium</location>
        <location evidence="2">Flagellum</location>
    </subcellularLocation>
    <subcellularLocation>
        <location evidence="3">Cytoplasm</location>
    </subcellularLocation>
    <subcellularLocation>
        <location evidence="14 15">Nucleus</location>
    </subcellularLocation>
</comment>
<dbReference type="FunFam" id="1.10.10.60:FF:000357">
    <property type="entry name" value="Motor neuron and pancreas homeobox 1"/>
    <property type="match status" value="1"/>
</dbReference>
<dbReference type="Pfam" id="PF24816">
    <property type="entry name" value="Ig_CFAP65__9th"/>
    <property type="match status" value="1"/>
</dbReference>
<name>A0AAV1GED3_XYRNO</name>
<dbReference type="InterPro" id="IPR013783">
    <property type="entry name" value="Ig-like_fold"/>
</dbReference>
<keyword evidence="4" id="KW-0217">Developmental protein</keyword>
<dbReference type="Pfam" id="PF24291">
    <property type="entry name" value="Ig_CFAP65"/>
    <property type="match status" value="1"/>
</dbReference>
<evidence type="ECO:0000256" key="1">
    <source>
        <dbReference type="ARBA" id="ARBA00003263"/>
    </source>
</evidence>
<evidence type="ECO:0000256" key="9">
    <source>
        <dbReference type="ARBA" id="ARBA00023125"/>
    </source>
</evidence>
<dbReference type="CDD" id="cd00086">
    <property type="entry name" value="homeodomain"/>
    <property type="match status" value="1"/>
</dbReference>
<gene>
    <name evidence="18" type="ORF">XNOV1_A013783</name>
</gene>
<evidence type="ECO:0000256" key="14">
    <source>
        <dbReference type="PROSITE-ProRule" id="PRU00108"/>
    </source>
</evidence>
<proteinExistence type="predicted"/>
<dbReference type="Pfam" id="PF22544">
    <property type="entry name" value="HYDIN_VesB_CFA65-like_Ig"/>
    <property type="match status" value="1"/>
</dbReference>
<dbReference type="InterPro" id="IPR057467">
    <property type="entry name" value="Ig_CFAP65_8th"/>
</dbReference>
<dbReference type="InterPro" id="IPR058536">
    <property type="entry name" value="Ig_CFAP65_4th"/>
</dbReference>
<dbReference type="InterPro" id="IPR056344">
    <property type="entry name" value="Ig_CFAP65-like_9th"/>
</dbReference>
<feature type="compositionally biased region" description="Acidic residues" evidence="16">
    <location>
        <begin position="260"/>
        <end position="278"/>
    </location>
</feature>
<keyword evidence="7" id="KW-0805">Transcription regulation</keyword>
<dbReference type="InterPro" id="IPR008962">
    <property type="entry name" value="PapD-like_sf"/>
</dbReference>
<dbReference type="InterPro" id="IPR057470">
    <property type="entry name" value="Ig_CFAP65_7th"/>
</dbReference>
<dbReference type="PROSITE" id="PS00027">
    <property type="entry name" value="HOMEOBOX_1"/>
    <property type="match status" value="1"/>
</dbReference>
<evidence type="ECO:0000256" key="15">
    <source>
        <dbReference type="RuleBase" id="RU000682"/>
    </source>
</evidence>
<evidence type="ECO:0000256" key="11">
    <source>
        <dbReference type="ARBA" id="ARBA00023163"/>
    </source>
</evidence>
<keyword evidence="12 14" id="KW-0539">Nucleus</keyword>
<dbReference type="Gene3D" id="2.60.40.10">
    <property type="entry name" value="Immunoglobulins"/>
    <property type="match status" value="10"/>
</dbReference>
<feature type="region of interest" description="Disordered" evidence="16">
    <location>
        <begin position="1914"/>
        <end position="1986"/>
    </location>
</feature>
<dbReference type="GO" id="GO:0000981">
    <property type="term" value="F:DNA-binding transcription factor activity, RNA polymerase II-specific"/>
    <property type="evidence" value="ECO:0007669"/>
    <property type="project" value="InterPro"/>
</dbReference>
<evidence type="ECO:0000256" key="4">
    <source>
        <dbReference type="ARBA" id="ARBA00022473"/>
    </source>
</evidence>
<evidence type="ECO:0000256" key="5">
    <source>
        <dbReference type="ARBA" id="ARBA00022490"/>
    </source>
</evidence>
<feature type="domain" description="Homeobox" evidence="17">
    <location>
        <begin position="165"/>
        <end position="225"/>
    </location>
</feature>
<dbReference type="InterPro" id="IPR017970">
    <property type="entry name" value="Homeobox_CS"/>
</dbReference>
<dbReference type="SUPFAM" id="SSF49354">
    <property type="entry name" value="PapD-like"/>
    <property type="match status" value="1"/>
</dbReference>
<evidence type="ECO:0000313" key="18">
    <source>
        <dbReference type="EMBL" id="CAJ1071354.1"/>
    </source>
</evidence>
<dbReference type="GO" id="GO:0005737">
    <property type="term" value="C:cytoplasm"/>
    <property type="evidence" value="ECO:0007669"/>
    <property type="project" value="UniProtKB-SubCell"/>
</dbReference>
<keyword evidence="11" id="KW-0804">Transcription</keyword>
<keyword evidence="9 14" id="KW-0238">DNA-binding</keyword>
<dbReference type="Pfam" id="PF00046">
    <property type="entry name" value="Homeodomain"/>
    <property type="match status" value="1"/>
</dbReference>
<dbReference type="GO" id="GO:0036126">
    <property type="term" value="C:sperm flagellum"/>
    <property type="evidence" value="ECO:0007669"/>
    <property type="project" value="TreeGrafter"/>
</dbReference>
<dbReference type="InterPro" id="IPR020479">
    <property type="entry name" value="HD_metazoa"/>
</dbReference>
<feature type="region of interest" description="Disordered" evidence="16">
    <location>
        <begin position="15"/>
        <end position="69"/>
    </location>
</feature>
<feature type="compositionally biased region" description="Low complexity" evidence="16">
    <location>
        <begin position="1930"/>
        <end position="1943"/>
    </location>
</feature>
<evidence type="ECO:0000256" key="8">
    <source>
        <dbReference type="ARBA" id="ARBA00023069"/>
    </source>
</evidence>
<reference evidence="18" key="1">
    <citation type="submission" date="2023-08" db="EMBL/GenBank/DDBJ databases">
        <authorList>
            <person name="Alioto T."/>
            <person name="Alioto T."/>
            <person name="Gomez Garrido J."/>
        </authorList>
    </citation>
    <scope>NUCLEOTIDE SEQUENCE</scope>
</reference>
<keyword evidence="5" id="KW-0963">Cytoplasm</keyword>
<feature type="region of interest" description="Disordered" evidence="16">
    <location>
        <begin position="226"/>
        <end position="278"/>
    </location>
</feature>
<keyword evidence="10 14" id="KW-0371">Homeobox</keyword>
<keyword evidence="6" id="KW-0282">Flagellum</keyword>
<dbReference type="InterPro" id="IPR056305">
    <property type="entry name" value="Ig_CFAP65_10th"/>
</dbReference>